<proteinExistence type="predicted"/>
<dbReference type="Gene3D" id="3.40.50.720">
    <property type="entry name" value="NAD(P)-binding Rossmann-like Domain"/>
    <property type="match status" value="1"/>
</dbReference>
<dbReference type="GO" id="GO:0016874">
    <property type="term" value="F:ligase activity"/>
    <property type="evidence" value="ECO:0007669"/>
    <property type="project" value="UniProtKB-KW"/>
</dbReference>
<dbReference type="InterPro" id="IPR003781">
    <property type="entry name" value="CoA-bd"/>
</dbReference>
<dbReference type="RefSeq" id="WP_251780424.1">
    <property type="nucleotide sequence ID" value="NZ_JAMKFE010000015.1"/>
</dbReference>
<keyword evidence="1 4" id="KW-0436">Ligase</keyword>
<dbReference type="InterPro" id="IPR036291">
    <property type="entry name" value="NAD(P)-bd_dom_sf"/>
</dbReference>
<gene>
    <name evidence="4" type="ORF">M8A51_20635</name>
</gene>
<dbReference type="SUPFAM" id="SSF51735">
    <property type="entry name" value="NAD(P)-binding Rossmann-fold domains"/>
    <property type="match status" value="1"/>
</dbReference>
<keyword evidence="5" id="KW-1185">Reference proteome</keyword>
<sequence length="278" mass="29609">MSILVDKHTRVITQGATGQAGQRYTATCRAYGNGRRCYVAGVNPNKAGQSLDGLPIFGSVAEARAATGATVSVVYVPPACAAAAIEEAVDADMALVICATDGLQADDMQRVRRRVQDSRTLLLGPQCPGVITPEQIAVGPLREHGFRPGRIGIVSRHFALQVQAAEQLAPYGLGQSTLVGIGQDPTGGLPEIDVLRLFNDDPATDAVLMLEDIGADPDGRCARWIAEHMDKPVFAFASRPEPDVLKRMRDNGIDVTCDPAAIGELVASRVQPQWLPFD</sequence>
<comment type="caution">
    <text evidence="4">The sequence shown here is derived from an EMBL/GenBank/DDBJ whole genome shotgun (WGS) entry which is preliminary data.</text>
</comment>
<reference evidence="4" key="1">
    <citation type="submission" date="2022-05" db="EMBL/GenBank/DDBJ databases">
        <title>Schlegelella sp. nov., isolated from mangrove soil.</title>
        <authorList>
            <person name="Liu Y."/>
            <person name="Ge X."/>
            <person name="Liu W."/>
        </authorList>
    </citation>
    <scope>NUCLEOTIDE SEQUENCE</scope>
    <source>
        <strain evidence="4">S2-27</strain>
    </source>
</reference>
<dbReference type="PANTHER" id="PTHR11117">
    <property type="entry name" value="SUCCINYL-COA LIGASE SUBUNIT ALPHA"/>
    <property type="match status" value="1"/>
</dbReference>
<evidence type="ECO:0000313" key="4">
    <source>
        <dbReference type="EMBL" id="MCM5681943.1"/>
    </source>
</evidence>
<protein>
    <submittedName>
        <fullName evidence="4">Succinate--CoA ligase subunit alpha</fullName>
    </submittedName>
</protein>
<dbReference type="EMBL" id="JAMKFE010000015">
    <property type="protein sequence ID" value="MCM5681943.1"/>
    <property type="molecule type" value="Genomic_DNA"/>
</dbReference>
<dbReference type="SUPFAM" id="SSF52210">
    <property type="entry name" value="Succinyl-CoA synthetase domains"/>
    <property type="match status" value="1"/>
</dbReference>
<organism evidence="4 5">
    <name type="scientific">Caldimonas mangrovi</name>
    <dbReference type="NCBI Taxonomy" id="2944811"/>
    <lineage>
        <taxon>Bacteria</taxon>
        <taxon>Pseudomonadati</taxon>
        <taxon>Pseudomonadota</taxon>
        <taxon>Betaproteobacteria</taxon>
        <taxon>Burkholderiales</taxon>
        <taxon>Sphaerotilaceae</taxon>
        <taxon>Caldimonas</taxon>
    </lineage>
</organism>
<evidence type="ECO:0000313" key="5">
    <source>
        <dbReference type="Proteomes" id="UP001165541"/>
    </source>
</evidence>
<dbReference type="PIRSF" id="PIRSF001553">
    <property type="entry name" value="SucCS_alpha"/>
    <property type="match status" value="1"/>
</dbReference>
<dbReference type="InterPro" id="IPR005810">
    <property type="entry name" value="CoA_lig_alpha"/>
</dbReference>
<name>A0ABT0YTI4_9BURK</name>
<dbReference type="Gene3D" id="3.40.50.261">
    <property type="entry name" value="Succinyl-CoA synthetase domains"/>
    <property type="match status" value="1"/>
</dbReference>
<dbReference type="PANTHER" id="PTHR11117:SF2">
    <property type="entry name" value="SUCCINATE--COA LIGASE [ADP_GDP-FORMING] SUBUNIT ALPHA, MITOCHONDRIAL"/>
    <property type="match status" value="1"/>
</dbReference>
<dbReference type="Proteomes" id="UP001165541">
    <property type="component" value="Unassembled WGS sequence"/>
</dbReference>
<dbReference type="SMART" id="SM00881">
    <property type="entry name" value="CoA_binding"/>
    <property type="match status" value="1"/>
</dbReference>
<evidence type="ECO:0000259" key="3">
    <source>
        <dbReference type="SMART" id="SM00881"/>
    </source>
</evidence>
<keyword evidence="2" id="KW-0547">Nucleotide-binding</keyword>
<evidence type="ECO:0000256" key="1">
    <source>
        <dbReference type="ARBA" id="ARBA00022598"/>
    </source>
</evidence>
<dbReference type="PRINTS" id="PR01798">
    <property type="entry name" value="SCOASYNTHASE"/>
</dbReference>
<feature type="domain" description="CoA-binding" evidence="3">
    <location>
        <begin position="4"/>
        <end position="103"/>
    </location>
</feature>
<accession>A0ABT0YTI4</accession>
<dbReference type="InterPro" id="IPR016102">
    <property type="entry name" value="Succinyl-CoA_synth-like"/>
</dbReference>
<evidence type="ECO:0000256" key="2">
    <source>
        <dbReference type="ARBA" id="ARBA00022741"/>
    </source>
</evidence>
<dbReference type="Pfam" id="PF02629">
    <property type="entry name" value="CoA_binding"/>
    <property type="match status" value="1"/>
</dbReference>